<keyword evidence="4 9" id="KW-0238">DNA-binding</keyword>
<dbReference type="CDD" id="cd17574">
    <property type="entry name" value="REC_OmpR"/>
    <property type="match status" value="1"/>
</dbReference>
<evidence type="ECO:0000313" key="12">
    <source>
        <dbReference type="EMBL" id="EHI65473.1"/>
    </source>
</evidence>
<evidence type="ECO:0000256" key="9">
    <source>
        <dbReference type="PROSITE-ProRule" id="PRU01091"/>
    </source>
</evidence>
<dbReference type="Gene3D" id="3.40.50.2300">
    <property type="match status" value="1"/>
</dbReference>
<dbReference type="GO" id="GO:0032993">
    <property type="term" value="C:protein-DNA complex"/>
    <property type="evidence" value="ECO:0007669"/>
    <property type="project" value="TreeGrafter"/>
</dbReference>
<dbReference type="CDD" id="cd00383">
    <property type="entry name" value="trans_reg_C"/>
    <property type="match status" value="1"/>
</dbReference>
<proteinExistence type="predicted"/>
<evidence type="ECO:0000256" key="4">
    <source>
        <dbReference type="ARBA" id="ARBA00023125"/>
    </source>
</evidence>
<dbReference type="PANTHER" id="PTHR48111:SF21">
    <property type="entry name" value="DNA-BINDING DUAL MASTER TRANSCRIPTIONAL REGULATOR RPAA"/>
    <property type="match status" value="1"/>
</dbReference>
<name>G5K9K5_9STRE</name>
<evidence type="ECO:0000256" key="3">
    <source>
        <dbReference type="ARBA" id="ARBA00023015"/>
    </source>
</evidence>
<dbReference type="EMBL" id="AEUY02000005">
    <property type="protein sequence ID" value="EHI65473.1"/>
    <property type="molecule type" value="Genomic_DNA"/>
</dbReference>
<dbReference type="SMART" id="SM00862">
    <property type="entry name" value="Trans_reg_C"/>
    <property type="match status" value="1"/>
</dbReference>
<dbReference type="InterPro" id="IPR039420">
    <property type="entry name" value="WalR-like"/>
</dbReference>
<sequence>MKKIMIVEDDTTINQVVCEFLSEKGFQVTSFIDGKKAFEAFQTQEFDLLVLDIMIPSMSGLELLQAVRKISSVPVVMLTAMADEYTQLVSFNHQISDYVVKPFSPLILIKRIENIFRQLQGDDYIRIGDVELFLDEGKVLADKEEAILTKKEYDIMTFLAKRKGKIVTRERLMKEVWGYEELDSRVLDNHIKNIRKKIPNLKLKTIIGRGYQIEVK</sequence>
<evidence type="ECO:0000256" key="1">
    <source>
        <dbReference type="ARBA" id="ARBA00022553"/>
    </source>
</evidence>
<keyword evidence="3" id="KW-0805">Transcription regulation</keyword>
<dbReference type="FunFam" id="3.40.50.2300:FF:000001">
    <property type="entry name" value="DNA-binding response regulator PhoB"/>
    <property type="match status" value="1"/>
</dbReference>
<dbReference type="Pfam" id="PF00072">
    <property type="entry name" value="Response_reg"/>
    <property type="match status" value="1"/>
</dbReference>
<dbReference type="GO" id="GO:0005829">
    <property type="term" value="C:cytosol"/>
    <property type="evidence" value="ECO:0007669"/>
    <property type="project" value="TreeGrafter"/>
</dbReference>
<dbReference type="Pfam" id="PF00486">
    <property type="entry name" value="Trans_reg_C"/>
    <property type="match status" value="1"/>
</dbReference>
<evidence type="ECO:0000256" key="2">
    <source>
        <dbReference type="ARBA" id="ARBA00023012"/>
    </source>
</evidence>
<dbReference type="InterPro" id="IPR001867">
    <property type="entry name" value="OmpR/PhoB-type_DNA-bd"/>
</dbReference>
<feature type="DNA-binding region" description="OmpR/PhoB-type" evidence="9">
    <location>
        <begin position="122"/>
        <end position="215"/>
    </location>
</feature>
<organism evidence="12 13">
    <name type="scientific">Streptococcus pseudoporcinus LQ 940-04</name>
    <dbReference type="NCBI Taxonomy" id="875093"/>
    <lineage>
        <taxon>Bacteria</taxon>
        <taxon>Bacillati</taxon>
        <taxon>Bacillota</taxon>
        <taxon>Bacilli</taxon>
        <taxon>Lactobacillales</taxon>
        <taxon>Streptococcaceae</taxon>
        <taxon>Streptococcus</taxon>
    </lineage>
</organism>
<dbReference type="GO" id="GO:0006355">
    <property type="term" value="P:regulation of DNA-templated transcription"/>
    <property type="evidence" value="ECO:0007669"/>
    <property type="project" value="InterPro"/>
</dbReference>
<dbReference type="SUPFAM" id="SSF52172">
    <property type="entry name" value="CheY-like"/>
    <property type="match status" value="1"/>
</dbReference>
<dbReference type="GO" id="GO:0000156">
    <property type="term" value="F:phosphorelay response regulator activity"/>
    <property type="evidence" value="ECO:0007669"/>
    <property type="project" value="TreeGrafter"/>
</dbReference>
<dbReference type="OrthoDB" id="9790442at2"/>
<dbReference type="InterPro" id="IPR036388">
    <property type="entry name" value="WH-like_DNA-bd_sf"/>
</dbReference>
<dbReference type="RefSeq" id="WP_007895631.1">
    <property type="nucleotide sequence ID" value="NZ_AEUY02000005.1"/>
</dbReference>
<evidence type="ECO:0000313" key="13">
    <source>
        <dbReference type="Proteomes" id="UP000003217"/>
    </source>
</evidence>
<dbReference type="PROSITE" id="PS50110">
    <property type="entry name" value="RESPONSE_REGULATORY"/>
    <property type="match status" value="1"/>
</dbReference>
<dbReference type="GeneID" id="58555302"/>
<feature type="domain" description="Response regulatory" evidence="10">
    <location>
        <begin position="3"/>
        <end position="116"/>
    </location>
</feature>
<keyword evidence="5" id="KW-0804">Transcription</keyword>
<evidence type="ECO:0000256" key="5">
    <source>
        <dbReference type="ARBA" id="ARBA00023163"/>
    </source>
</evidence>
<dbReference type="STRING" id="361101.GCA_900102825_00252"/>
<dbReference type="SMART" id="SM00448">
    <property type="entry name" value="REC"/>
    <property type="match status" value="1"/>
</dbReference>
<dbReference type="PANTHER" id="PTHR48111">
    <property type="entry name" value="REGULATOR OF RPOS"/>
    <property type="match status" value="1"/>
</dbReference>
<evidence type="ECO:0000256" key="6">
    <source>
        <dbReference type="ARBA" id="ARBA00055621"/>
    </source>
</evidence>
<comment type="caution">
    <text evidence="12">The sequence shown here is derived from an EMBL/GenBank/DDBJ whole genome shotgun (WGS) entry which is preliminary data.</text>
</comment>
<dbReference type="InterPro" id="IPR011006">
    <property type="entry name" value="CheY-like_superfamily"/>
</dbReference>
<dbReference type="InterPro" id="IPR001789">
    <property type="entry name" value="Sig_transdc_resp-reg_receiver"/>
</dbReference>
<keyword evidence="2" id="KW-0902">Two-component regulatory system</keyword>
<dbReference type="AlphaFoldDB" id="G5K9K5"/>
<feature type="domain" description="OmpR/PhoB-type" evidence="11">
    <location>
        <begin position="122"/>
        <end position="215"/>
    </location>
</feature>
<dbReference type="Gene3D" id="1.10.10.10">
    <property type="entry name" value="Winged helix-like DNA-binding domain superfamily/Winged helix DNA-binding domain"/>
    <property type="match status" value="1"/>
</dbReference>
<gene>
    <name evidence="12" type="ORF">STRPS_0749</name>
</gene>
<feature type="modified residue" description="4-aspartylphosphate" evidence="8">
    <location>
        <position position="52"/>
    </location>
</feature>
<evidence type="ECO:0000259" key="10">
    <source>
        <dbReference type="PROSITE" id="PS50110"/>
    </source>
</evidence>
<dbReference type="PROSITE" id="PS51755">
    <property type="entry name" value="OMPR_PHOB"/>
    <property type="match status" value="1"/>
</dbReference>
<keyword evidence="1 8" id="KW-0597">Phosphoprotein</keyword>
<evidence type="ECO:0000256" key="8">
    <source>
        <dbReference type="PROSITE-ProRule" id="PRU00169"/>
    </source>
</evidence>
<reference evidence="12 13" key="1">
    <citation type="journal article" date="2014" name="Int. J. Syst. Evol. Microbiol.">
        <title>Phylogenomics and the dynamic genome evolution of the genus Streptococcus.</title>
        <authorList>
            <consortium name="The Broad Institute Genome Sequencing Platform"/>
            <person name="Richards V.P."/>
            <person name="Palmer S.R."/>
            <person name="Pavinski Bitar P.D."/>
            <person name="Qin X."/>
            <person name="Weinstock G.M."/>
            <person name="Highlander S.K."/>
            <person name="Town C.D."/>
            <person name="Burne R.A."/>
            <person name="Stanhope M.J."/>
        </authorList>
    </citation>
    <scope>NUCLEOTIDE SEQUENCE [LARGE SCALE GENOMIC DNA]</scope>
    <source>
        <strain evidence="12 13">LQ 940-04</strain>
    </source>
</reference>
<accession>G5K9K5</accession>
<keyword evidence="13" id="KW-1185">Reference proteome</keyword>
<comment type="function">
    <text evidence="6">Member of the two-component regulatory system DltS/DltR. Regulates the expression of the dlt operon.</text>
</comment>
<protein>
    <recommendedName>
        <fullName evidence="7">Transcriptional regulatory protein DltR</fullName>
    </recommendedName>
</protein>
<dbReference type="GO" id="GO:0000976">
    <property type="term" value="F:transcription cis-regulatory region binding"/>
    <property type="evidence" value="ECO:0007669"/>
    <property type="project" value="TreeGrafter"/>
</dbReference>
<dbReference type="Proteomes" id="UP000003217">
    <property type="component" value="Unassembled WGS sequence"/>
</dbReference>
<evidence type="ECO:0000256" key="7">
    <source>
        <dbReference type="ARBA" id="ARBA00071115"/>
    </source>
</evidence>
<evidence type="ECO:0000259" key="11">
    <source>
        <dbReference type="PROSITE" id="PS51755"/>
    </source>
</evidence>